<keyword evidence="3" id="KW-1185">Reference proteome</keyword>
<name>A0A366LW43_9ACTN</name>
<evidence type="ECO:0000256" key="1">
    <source>
        <dbReference type="SAM" id="MobiDB-lite"/>
    </source>
</evidence>
<sequence>MPAGHIRRIDIAGVSYTRREAPDDLAYIRAVDTVRAGDTPRGRRIVAALVVLEGVLGSGALNELLDRIDDESDPLDWPELLTAARDLTGPRTP</sequence>
<comment type="caution">
    <text evidence="2">The sequence shown here is derived from an EMBL/GenBank/DDBJ whole genome shotgun (WGS) entry which is preliminary data.</text>
</comment>
<dbReference type="EMBL" id="QMEY01000010">
    <property type="protein sequence ID" value="RBQ17773.1"/>
    <property type="molecule type" value="Genomic_DNA"/>
</dbReference>
<evidence type="ECO:0000313" key="2">
    <source>
        <dbReference type="EMBL" id="RBQ17773.1"/>
    </source>
</evidence>
<organism evidence="2 3">
    <name type="scientific">Spongiactinospora rosea</name>
    <dbReference type="NCBI Taxonomy" id="2248750"/>
    <lineage>
        <taxon>Bacteria</taxon>
        <taxon>Bacillati</taxon>
        <taxon>Actinomycetota</taxon>
        <taxon>Actinomycetes</taxon>
        <taxon>Streptosporangiales</taxon>
        <taxon>Streptosporangiaceae</taxon>
        <taxon>Spongiactinospora</taxon>
    </lineage>
</organism>
<dbReference type="Proteomes" id="UP000253303">
    <property type="component" value="Unassembled WGS sequence"/>
</dbReference>
<evidence type="ECO:0000313" key="3">
    <source>
        <dbReference type="Proteomes" id="UP000253303"/>
    </source>
</evidence>
<dbReference type="AlphaFoldDB" id="A0A366LW43"/>
<accession>A0A366LW43</accession>
<proteinExistence type="predicted"/>
<gene>
    <name evidence="2" type="ORF">DP939_23190</name>
</gene>
<reference evidence="2 3" key="1">
    <citation type="submission" date="2018-06" db="EMBL/GenBank/DDBJ databases">
        <title>Sphaerisporangium craniellae sp. nov., isolated from a marine sponge in the South China Sea.</title>
        <authorList>
            <person name="Li L."/>
        </authorList>
    </citation>
    <scope>NUCLEOTIDE SEQUENCE [LARGE SCALE GENOMIC DNA]</scope>
    <source>
        <strain evidence="2 3">LHW63015</strain>
    </source>
</reference>
<protein>
    <submittedName>
        <fullName evidence="2">Uncharacterized protein</fullName>
    </submittedName>
</protein>
<dbReference type="RefSeq" id="WP_147268095.1">
    <property type="nucleotide sequence ID" value="NZ_QMEY01000010.1"/>
</dbReference>
<feature type="region of interest" description="Disordered" evidence="1">
    <location>
        <begin position="70"/>
        <end position="93"/>
    </location>
</feature>